<evidence type="ECO:0000313" key="1">
    <source>
        <dbReference type="EMBL" id="SVE55126.1"/>
    </source>
</evidence>
<protein>
    <submittedName>
        <fullName evidence="1">Uncharacterized protein</fullName>
    </submittedName>
</protein>
<accession>A0A383EE48</accession>
<name>A0A383EE48_9ZZZZ</name>
<proteinExistence type="predicted"/>
<feature type="non-terminal residue" evidence="1">
    <location>
        <position position="30"/>
    </location>
</feature>
<reference evidence="1" key="1">
    <citation type="submission" date="2018-05" db="EMBL/GenBank/DDBJ databases">
        <authorList>
            <person name="Lanie J.A."/>
            <person name="Ng W.-L."/>
            <person name="Kazmierczak K.M."/>
            <person name="Andrzejewski T.M."/>
            <person name="Davidsen T.M."/>
            <person name="Wayne K.J."/>
            <person name="Tettelin H."/>
            <person name="Glass J.I."/>
            <person name="Rusch D."/>
            <person name="Podicherti R."/>
            <person name="Tsui H.-C.T."/>
            <person name="Winkler M.E."/>
        </authorList>
    </citation>
    <scope>NUCLEOTIDE SEQUENCE</scope>
</reference>
<dbReference type="EMBL" id="UINC01225174">
    <property type="protein sequence ID" value="SVE55126.1"/>
    <property type="molecule type" value="Genomic_DNA"/>
</dbReference>
<organism evidence="1">
    <name type="scientific">marine metagenome</name>
    <dbReference type="NCBI Taxonomy" id="408172"/>
    <lineage>
        <taxon>unclassified sequences</taxon>
        <taxon>metagenomes</taxon>
        <taxon>ecological metagenomes</taxon>
    </lineage>
</organism>
<dbReference type="AlphaFoldDB" id="A0A383EE48"/>
<sequence>MTFEAKYETILTVMRDMFKFQYNPAVHEGQ</sequence>
<gene>
    <name evidence="1" type="ORF">METZ01_LOCUS507980</name>
</gene>